<dbReference type="InterPro" id="IPR001492">
    <property type="entry name" value="Flagellin"/>
</dbReference>
<comment type="caution">
    <text evidence="6">The sequence shown here is derived from an EMBL/GenBank/DDBJ whole genome shotgun (WGS) entry which is preliminary data.</text>
</comment>
<proteinExistence type="inferred from homology"/>
<dbReference type="AlphaFoldDB" id="A0A7J0BGM8"/>
<keyword evidence="3" id="KW-0975">Bacterial flagellum</keyword>
<accession>A0A7J0BGM8</accession>
<dbReference type="PANTHER" id="PTHR42792">
    <property type="entry name" value="FLAGELLIN"/>
    <property type="match status" value="1"/>
</dbReference>
<organism evidence="6 7">
    <name type="scientific">Desulfovibrio subterraneus</name>
    <dbReference type="NCBI Taxonomy" id="2718620"/>
    <lineage>
        <taxon>Bacteria</taxon>
        <taxon>Pseudomonadati</taxon>
        <taxon>Thermodesulfobacteriota</taxon>
        <taxon>Desulfovibrionia</taxon>
        <taxon>Desulfovibrionales</taxon>
        <taxon>Desulfovibrionaceae</taxon>
        <taxon>Desulfovibrio</taxon>
    </lineage>
</organism>
<dbReference type="RefSeq" id="WP_174404058.1">
    <property type="nucleotide sequence ID" value="NZ_BLVO01000005.1"/>
</dbReference>
<keyword evidence="6" id="KW-0966">Cell projection</keyword>
<feature type="domain" description="Flagellin C-terminal" evidence="5">
    <location>
        <begin position="435"/>
        <end position="516"/>
    </location>
</feature>
<comment type="similarity">
    <text evidence="2">Belongs to the bacterial flagellin family.</text>
</comment>
<keyword evidence="6" id="KW-0969">Cilium</keyword>
<dbReference type="InterPro" id="IPR046358">
    <property type="entry name" value="Flagellin_C"/>
</dbReference>
<comment type="subcellular location">
    <subcellularLocation>
        <location evidence="1">Bacterial flagellum</location>
    </subcellularLocation>
</comment>
<sequence>MAVRVSQRSMFTSFVNNMNTSLADLMDSNIQASSQKRINKPSDDSIGTARVMNYRDSIAGISQYKKNIDTAKSWLNLADQTLTQVNTLLTRMKGLAEQAATGTLDANNREQISFELRQQYEQLINLANTQYEGRHIFAGHKTDEPAFVQGLNLTSNDTVFSNGSFSITGSASKTMLVQFTSNATIGGAGAVPLRYSLDAGRTWQNGSIPAGDNRLSINGVQVTFQNGTAVQAVDTTNVHETLSNGSMNGTWLYIRPTAVYQGDDNDLPPSIMHYGSAPVTASATGVFSQDITVRIDNSNASMTGPIEYSYSLDNGNTWVTGNTASDTTTSNSASLIIPGGFLVLSGSNASLNGAQNQQFIVKPHRGDVKFEIAQRETITVNSIGKDVFGGVYTSPGDTTASPAFDGSGKNLFETVGRLIGYMESNNQSGIQRALKDLDTASSHIMTQAASVGGRENRLEVAGNVLTTIELDEKARMSNIEDIDVAELMTKLAQQQLVYNSVLKSSAQIMQMNLSNFI</sequence>
<dbReference type="NCBIfam" id="TIGR02550">
    <property type="entry name" value="flagell_flgL"/>
    <property type="match status" value="1"/>
</dbReference>
<keyword evidence="7" id="KW-1185">Reference proteome</keyword>
<dbReference type="Pfam" id="PF00700">
    <property type="entry name" value="Flagellin_C"/>
    <property type="match status" value="1"/>
</dbReference>
<reference evidence="6 7" key="1">
    <citation type="submission" date="2020-05" db="EMBL/GenBank/DDBJ databases">
        <title>Draft genome sequence of Desulfovibrio sp. strain HN2T.</title>
        <authorList>
            <person name="Ueno A."/>
            <person name="Tamazawa S."/>
            <person name="Tamamura S."/>
            <person name="Murakami T."/>
            <person name="Kiyama T."/>
            <person name="Inomata H."/>
            <person name="Amano Y."/>
            <person name="Miyakawa K."/>
            <person name="Tamaki H."/>
            <person name="Naganuma T."/>
            <person name="Kaneko K."/>
        </authorList>
    </citation>
    <scope>NUCLEOTIDE SEQUENCE [LARGE SCALE GENOMIC DNA]</scope>
    <source>
        <strain evidence="6 7">HN2</strain>
    </source>
</reference>
<evidence type="ECO:0000259" key="4">
    <source>
        <dbReference type="Pfam" id="PF00669"/>
    </source>
</evidence>
<name>A0A7J0BGM8_9BACT</name>
<dbReference type="GO" id="GO:0009424">
    <property type="term" value="C:bacterial-type flagellum hook"/>
    <property type="evidence" value="ECO:0007669"/>
    <property type="project" value="InterPro"/>
</dbReference>
<dbReference type="PANTHER" id="PTHR42792:SF1">
    <property type="entry name" value="FLAGELLAR HOOK-ASSOCIATED PROTEIN 3"/>
    <property type="match status" value="1"/>
</dbReference>
<evidence type="ECO:0000313" key="6">
    <source>
        <dbReference type="EMBL" id="GFM32351.1"/>
    </source>
</evidence>
<protein>
    <submittedName>
        <fullName evidence="6">Flagellar hook-associated protein 3</fullName>
    </submittedName>
</protein>
<evidence type="ECO:0000256" key="2">
    <source>
        <dbReference type="ARBA" id="ARBA00005709"/>
    </source>
</evidence>
<dbReference type="InterPro" id="IPR001029">
    <property type="entry name" value="Flagellin_N"/>
</dbReference>
<feature type="domain" description="Flagellin N-terminal" evidence="4">
    <location>
        <begin position="8"/>
        <end position="142"/>
    </location>
</feature>
<dbReference type="EMBL" id="BLVO01000005">
    <property type="protein sequence ID" value="GFM32351.1"/>
    <property type="molecule type" value="Genomic_DNA"/>
</dbReference>
<keyword evidence="6" id="KW-0282">Flagellum</keyword>
<evidence type="ECO:0000256" key="3">
    <source>
        <dbReference type="ARBA" id="ARBA00023143"/>
    </source>
</evidence>
<dbReference type="Gene3D" id="1.20.1330.10">
    <property type="entry name" value="f41 fragment of flagellin, N-terminal domain"/>
    <property type="match status" value="2"/>
</dbReference>
<dbReference type="GO" id="GO:0071973">
    <property type="term" value="P:bacterial-type flagellum-dependent cell motility"/>
    <property type="evidence" value="ECO:0007669"/>
    <property type="project" value="InterPro"/>
</dbReference>
<dbReference type="Proteomes" id="UP000503840">
    <property type="component" value="Unassembled WGS sequence"/>
</dbReference>
<dbReference type="InterPro" id="IPR013384">
    <property type="entry name" value="Flagell_FlgL"/>
</dbReference>
<gene>
    <name evidence="6" type="ORF">DSM101010T_07160</name>
</gene>
<evidence type="ECO:0000259" key="5">
    <source>
        <dbReference type="Pfam" id="PF00700"/>
    </source>
</evidence>
<dbReference type="Pfam" id="PF00669">
    <property type="entry name" value="Flagellin_N"/>
    <property type="match status" value="1"/>
</dbReference>
<dbReference type="SUPFAM" id="SSF64518">
    <property type="entry name" value="Phase 1 flagellin"/>
    <property type="match status" value="1"/>
</dbReference>
<dbReference type="GO" id="GO:0005198">
    <property type="term" value="F:structural molecule activity"/>
    <property type="evidence" value="ECO:0007669"/>
    <property type="project" value="InterPro"/>
</dbReference>
<evidence type="ECO:0000256" key="1">
    <source>
        <dbReference type="ARBA" id="ARBA00004365"/>
    </source>
</evidence>
<evidence type="ECO:0000313" key="7">
    <source>
        <dbReference type="Proteomes" id="UP000503840"/>
    </source>
</evidence>